<dbReference type="InterPro" id="IPR053967">
    <property type="entry name" value="LlgE_F_G-like_D1"/>
</dbReference>
<dbReference type="NCBIfam" id="TIGR03506">
    <property type="entry name" value="FlgEFG_subfam"/>
    <property type="match status" value="2"/>
</dbReference>
<evidence type="ECO:0000259" key="6">
    <source>
        <dbReference type="Pfam" id="PF06429"/>
    </source>
</evidence>
<accession>A0A255Z7J0</accession>
<dbReference type="Proteomes" id="UP000216998">
    <property type="component" value="Unassembled WGS sequence"/>
</dbReference>
<feature type="domain" description="Flagellar basal-body/hook protein C-terminal" evidence="6">
    <location>
        <begin position="1059"/>
        <end position="1101"/>
    </location>
</feature>
<evidence type="ECO:0000256" key="4">
    <source>
        <dbReference type="RuleBase" id="RU362116"/>
    </source>
</evidence>
<evidence type="ECO:0000256" key="1">
    <source>
        <dbReference type="ARBA" id="ARBA00004117"/>
    </source>
</evidence>
<evidence type="ECO:0000259" key="5">
    <source>
        <dbReference type="Pfam" id="PF00460"/>
    </source>
</evidence>
<dbReference type="GO" id="GO:0009424">
    <property type="term" value="C:bacterial-type flagellum hook"/>
    <property type="evidence" value="ECO:0007669"/>
    <property type="project" value="TreeGrafter"/>
</dbReference>
<dbReference type="GO" id="GO:0005829">
    <property type="term" value="C:cytosol"/>
    <property type="evidence" value="ECO:0007669"/>
    <property type="project" value="TreeGrafter"/>
</dbReference>
<evidence type="ECO:0000313" key="8">
    <source>
        <dbReference type="EMBL" id="OYQ37391.1"/>
    </source>
</evidence>
<dbReference type="PANTHER" id="PTHR30435">
    <property type="entry name" value="FLAGELLAR PROTEIN"/>
    <property type="match status" value="1"/>
</dbReference>
<dbReference type="SUPFAM" id="SSF117143">
    <property type="entry name" value="Flagellar hook protein flgE"/>
    <property type="match status" value="2"/>
</dbReference>
<dbReference type="GO" id="GO:0009425">
    <property type="term" value="C:bacterial-type flagellum basal body"/>
    <property type="evidence" value="ECO:0007669"/>
    <property type="project" value="UniProtKB-SubCell"/>
</dbReference>
<feature type="domain" description="Flagellar hook protein FlgE/F/G-like D1" evidence="7">
    <location>
        <begin position="84"/>
        <end position="141"/>
    </location>
</feature>
<reference evidence="8 9" key="1">
    <citation type="submission" date="2017-07" db="EMBL/GenBank/DDBJ databases">
        <title>Niveispirillum cyanobacteriorum sp. nov., isolated from cyanobacterial aggregates in a eutrophic lake.</title>
        <authorList>
            <person name="Cai H."/>
        </authorList>
    </citation>
    <scope>NUCLEOTIDE SEQUENCE [LARGE SCALE GENOMIC DNA]</scope>
    <source>
        <strain evidence="9">TH1-14</strain>
    </source>
</reference>
<dbReference type="OrthoDB" id="8372879at2"/>
<sequence>MSIFGSLTTGISGLQAQAAALGHISDNIANARTTGYKRVDTAFTNLVLQSNSRVHNPGGVVARPSYANSVAGNIETVDRTTNLAIRGQGFFNVSRLTEVNGVSIPTGERYYTRDGSFELNDERILVNRSGFALNGYIYSEATNSFSTSATPIQVTADIDSPVSTKTIELRANLPTNPTPGQPIQPTTIPIYDAAGTRRDITLGWRPGQTDGAWRLSIDTPGALGSLPLSGNLDGFPVSAQSTSLTQGVAPRKQIEEVQFTSPNGDGAFKIGDTYRVNVNGVEFAETVSTNNASQLSNLSGVAQSLADKINGAVPPVGVTATVSNGRLRIASTTAGDDFTLTTSVANATPTVNTANAPVTTAATASQQQQSVITFAGSSVDIGDTFTLNVDNNTTQTYTVKVTAANIGQLKDLNGVVTALAAQINANSSTEKVIASVTGNTLTLRGTTVGDSFSVGEQSGTTTTVASSSASQVTELAYPNRDITSDENDMSVTINGTIITYSPVAGNDMNTELTAFAADINAQSLGVTATVTNSKLILTADATNTAFTVSARDRFMQANVSNAPPADNTTFVSAVQGNITGSRQTQRISITGVPGDVGATYSVTLRSPTTTQVDPIALEGTTTTQPSATAAQVTEVSYPNTAPKVGDVYSVTINGTAYNYGPLTQADLDGLPTQPPTQSDALTNLFLPAITSADVTATVSGTKLVLTAGAVDTPFRVTGTDDRATDPSSSFFDFSSTTAAPVVGNRYAVTMNGTTYAVQITEQNIGDFPTAASVLDNIITRIGNDFGAPFTASAVKDDGVTTGILLTAKDASITLNGTQEVAPNFNRTITYTTTGNEVSLDEIAANLALKVNQESGIPVQATSVGGVITMTSNQDGIAFLGEPSSNIGTTPPHITLNFGGSLPNGEEAKAGTLSSLSSANIGTGNATVSAVTESGQPAQVTFTVDYGNGPQRITLDLGTFGEATGLTQYEGSSINVTSLLQDGSAQGTFRDVEIRENGDVVANYDNGRKRVIAQVPLVLFNNANALSRETGGTFTETADSGRARFTSTGVNGAGVIAASSIEGSNVDIAQEFTKLIVAQRSYTANTRVITTTDEMLTETINLKR</sequence>
<dbReference type="InterPro" id="IPR010930">
    <property type="entry name" value="Flg_bb/hook_C_dom"/>
</dbReference>
<dbReference type="InterPro" id="IPR001444">
    <property type="entry name" value="Flag_bb_rod_N"/>
</dbReference>
<dbReference type="Pfam" id="PF22692">
    <property type="entry name" value="LlgE_F_G_D1"/>
    <property type="match status" value="1"/>
</dbReference>
<name>A0A255Z7J0_9PROT</name>
<proteinExistence type="inferred from homology"/>
<dbReference type="GO" id="GO:0071978">
    <property type="term" value="P:bacterial-type flagellum-dependent swarming motility"/>
    <property type="evidence" value="ECO:0007669"/>
    <property type="project" value="TreeGrafter"/>
</dbReference>
<dbReference type="Pfam" id="PF00460">
    <property type="entry name" value="Flg_bb_rod"/>
    <property type="match status" value="1"/>
</dbReference>
<comment type="similarity">
    <text evidence="2 4">Belongs to the flagella basal body rod proteins family.</text>
</comment>
<dbReference type="InterPro" id="IPR020013">
    <property type="entry name" value="Flagellar_FlgE/F/G"/>
</dbReference>
<dbReference type="Pfam" id="PF06429">
    <property type="entry name" value="Flg_bbr_C"/>
    <property type="match status" value="1"/>
</dbReference>
<protein>
    <recommendedName>
        <fullName evidence="4">Flagellar hook protein FlgE</fullName>
    </recommendedName>
</protein>
<comment type="function">
    <text evidence="4">A flexible structure which links the flagellar filament to the drive apparatus in the basal body.</text>
</comment>
<evidence type="ECO:0000259" key="7">
    <source>
        <dbReference type="Pfam" id="PF22692"/>
    </source>
</evidence>
<organism evidence="8 9">
    <name type="scientific">Niveispirillum lacus</name>
    <dbReference type="NCBI Taxonomy" id="1981099"/>
    <lineage>
        <taxon>Bacteria</taxon>
        <taxon>Pseudomonadati</taxon>
        <taxon>Pseudomonadota</taxon>
        <taxon>Alphaproteobacteria</taxon>
        <taxon>Rhodospirillales</taxon>
        <taxon>Azospirillaceae</taxon>
        <taxon>Niveispirillum</taxon>
    </lineage>
</organism>
<comment type="subcellular location">
    <subcellularLocation>
        <location evidence="1 4">Bacterial flagellum basal body</location>
    </subcellularLocation>
</comment>
<evidence type="ECO:0000313" key="9">
    <source>
        <dbReference type="Proteomes" id="UP000216998"/>
    </source>
</evidence>
<comment type="caution">
    <text evidence="8">The sequence shown here is derived from an EMBL/GenBank/DDBJ whole genome shotgun (WGS) entry which is preliminary data.</text>
</comment>
<dbReference type="InterPro" id="IPR037925">
    <property type="entry name" value="FlgE/F/G-like"/>
</dbReference>
<dbReference type="RefSeq" id="WP_094453014.1">
    <property type="nucleotide sequence ID" value="NZ_NOXU01000015.1"/>
</dbReference>
<evidence type="ECO:0000256" key="3">
    <source>
        <dbReference type="ARBA" id="ARBA00023143"/>
    </source>
</evidence>
<evidence type="ECO:0000256" key="2">
    <source>
        <dbReference type="ARBA" id="ARBA00009677"/>
    </source>
</evidence>
<dbReference type="EMBL" id="NOXU01000015">
    <property type="protein sequence ID" value="OYQ37391.1"/>
    <property type="molecule type" value="Genomic_DNA"/>
</dbReference>
<gene>
    <name evidence="8" type="ORF">CHU95_01475</name>
</gene>
<keyword evidence="9" id="KW-1185">Reference proteome</keyword>
<dbReference type="AlphaFoldDB" id="A0A255Z7J0"/>
<keyword evidence="3 4" id="KW-0975">Bacterial flagellum</keyword>
<dbReference type="PANTHER" id="PTHR30435:SF1">
    <property type="entry name" value="FLAGELLAR HOOK PROTEIN FLGE"/>
    <property type="match status" value="1"/>
</dbReference>
<feature type="domain" description="Flagellar basal body rod protein N-terminal" evidence="5">
    <location>
        <begin position="7"/>
        <end position="37"/>
    </location>
</feature>